<gene>
    <name evidence="2" type="ORF">ACFPRK_18540</name>
</gene>
<dbReference type="EMBL" id="JBHSKI010000007">
    <property type="protein sequence ID" value="MFC5172575.1"/>
    <property type="molecule type" value="Genomic_DNA"/>
</dbReference>
<feature type="transmembrane region" description="Helical" evidence="1">
    <location>
        <begin position="6"/>
        <end position="24"/>
    </location>
</feature>
<name>A0ABW0B5L4_9ACTN</name>
<evidence type="ECO:0000256" key="1">
    <source>
        <dbReference type="SAM" id="Phobius"/>
    </source>
</evidence>
<evidence type="ECO:0000313" key="3">
    <source>
        <dbReference type="Proteomes" id="UP001596208"/>
    </source>
</evidence>
<comment type="caution">
    <text evidence="2">The sequence shown here is derived from an EMBL/GenBank/DDBJ whole genome shotgun (WGS) entry which is preliminary data.</text>
</comment>
<keyword evidence="3" id="KW-1185">Reference proteome</keyword>
<accession>A0ABW0B5L4</accession>
<evidence type="ECO:0000313" key="2">
    <source>
        <dbReference type="EMBL" id="MFC5172575.1"/>
    </source>
</evidence>
<reference evidence="3" key="1">
    <citation type="journal article" date="2019" name="Int. J. Syst. Evol. Microbiol.">
        <title>The Global Catalogue of Microorganisms (GCM) 10K type strain sequencing project: providing services to taxonomists for standard genome sequencing and annotation.</title>
        <authorList>
            <consortium name="The Broad Institute Genomics Platform"/>
            <consortium name="The Broad Institute Genome Sequencing Center for Infectious Disease"/>
            <person name="Wu L."/>
            <person name="Ma J."/>
        </authorList>
    </citation>
    <scope>NUCLEOTIDE SEQUENCE [LARGE SCALE GENOMIC DNA]</scope>
    <source>
        <strain evidence="3">CGMCC 4.1721</strain>
    </source>
</reference>
<protein>
    <submittedName>
        <fullName evidence="2">Uncharacterized protein</fullName>
    </submittedName>
</protein>
<keyword evidence="1" id="KW-0472">Membrane</keyword>
<dbReference type="Proteomes" id="UP001596208">
    <property type="component" value="Unassembled WGS sequence"/>
</dbReference>
<organism evidence="2 3">
    <name type="scientific">Streptomyces mutomycini</name>
    <dbReference type="NCBI Taxonomy" id="284036"/>
    <lineage>
        <taxon>Bacteria</taxon>
        <taxon>Bacillati</taxon>
        <taxon>Actinomycetota</taxon>
        <taxon>Actinomycetes</taxon>
        <taxon>Kitasatosporales</taxon>
        <taxon>Streptomycetaceae</taxon>
        <taxon>Streptomyces</taxon>
    </lineage>
</organism>
<keyword evidence="1" id="KW-0812">Transmembrane</keyword>
<keyword evidence="1" id="KW-1133">Transmembrane helix</keyword>
<sequence length="79" mass="8959">MSEIEITAIVIIVGNFLALVRVWLRERGRVEIEQHRNTVRRDIARSLPPGSRINDGTESITIEVGFPMEKADRRDAQCG</sequence>
<dbReference type="RefSeq" id="WP_065847516.1">
    <property type="nucleotide sequence ID" value="NZ_JBHSKI010000007.1"/>
</dbReference>
<proteinExistence type="predicted"/>